<dbReference type="SUPFAM" id="SSF52540">
    <property type="entry name" value="P-loop containing nucleoside triphosphate hydrolases"/>
    <property type="match status" value="1"/>
</dbReference>
<evidence type="ECO:0000256" key="4">
    <source>
        <dbReference type="ARBA" id="ARBA00023175"/>
    </source>
</evidence>
<dbReference type="PROSITE" id="PS50067">
    <property type="entry name" value="KINESIN_MOTOR_2"/>
    <property type="match status" value="1"/>
</dbReference>
<evidence type="ECO:0000256" key="5">
    <source>
        <dbReference type="PROSITE-ProRule" id="PRU00283"/>
    </source>
</evidence>
<feature type="compositionally biased region" description="Low complexity" evidence="8">
    <location>
        <begin position="593"/>
        <end position="602"/>
    </location>
</feature>
<dbReference type="InterPro" id="IPR036961">
    <property type="entry name" value="Kinesin_motor_dom_sf"/>
</dbReference>
<evidence type="ECO:0000256" key="2">
    <source>
        <dbReference type="ARBA" id="ARBA00022840"/>
    </source>
</evidence>
<dbReference type="GO" id="GO:0005524">
    <property type="term" value="F:ATP binding"/>
    <property type="evidence" value="ECO:0007669"/>
    <property type="project" value="UniProtKB-UniRule"/>
</dbReference>
<dbReference type="InterPro" id="IPR027417">
    <property type="entry name" value="P-loop_NTPase"/>
</dbReference>
<evidence type="ECO:0000313" key="10">
    <source>
        <dbReference type="EMBL" id="RCH94030.1"/>
    </source>
</evidence>
<comment type="caution">
    <text evidence="10">The sequence shown here is derived from an EMBL/GenBank/DDBJ whole genome shotgun (WGS) entry which is preliminary data.</text>
</comment>
<dbReference type="PANTHER" id="PTHR47968:SF75">
    <property type="entry name" value="CENTROMERE-ASSOCIATED PROTEIN E"/>
    <property type="match status" value="1"/>
</dbReference>
<keyword evidence="2 5" id="KW-0067">ATP-binding</keyword>
<keyword evidence="11" id="KW-1185">Reference proteome</keyword>
<name>A0A367JVS1_RHIAZ</name>
<gene>
    <name evidence="10" type="ORF">CU097_012794</name>
</gene>
<keyword evidence="4 5" id="KW-0505">Motor protein</keyword>
<evidence type="ECO:0000256" key="1">
    <source>
        <dbReference type="ARBA" id="ARBA00022741"/>
    </source>
</evidence>
<keyword evidence="1 5" id="KW-0547">Nucleotide-binding</keyword>
<evidence type="ECO:0000256" key="8">
    <source>
        <dbReference type="SAM" id="MobiDB-lite"/>
    </source>
</evidence>
<feature type="coiled-coil region" evidence="7">
    <location>
        <begin position="382"/>
        <end position="409"/>
    </location>
</feature>
<dbReference type="Pfam" id="PF00225">
    <property type="entry name" value="Kinesin"/>
    <property type="match status" value="1"/>
</dbReference>
<dbReference type="GO" id="GO:0005874">
    <property type="term" value="C:microtubule"/>
    <property type="evidence" value="ECO:0007669"/>
    <property type="project" value="UniProtKB-KW"/>
</dbReference>
<feature type="region of interest" description="Disordered" evidence="8">
    <location>
        <begin position="570"/>
        <end position="665"/>
    </location>
</feature>
<evidence type="ECO:0000256" key="7">
    <source>
        <dbReference type="SAM" id="Coils"/>
    </source>
</evidence>
<feature type="compositionally biased region" description="Polar residues" evidence="8">
    <location>
        <begin position="634"/>
        <end position="658"/>
    </location>
</feature>
<protein>
    <recommendedName>
        <fullName evidence="6">Kinesin-like protein</fullName>
    </recommendedName>
</protein>
<accession>A0A367JVS1</accession>
<dbReference type="GO" id="GO:0003777">
    <property type="term" value="F:microtubule motor activity"/>
    <property type="evidence" value="ECO:0007669"/>
    <property type="project" value="InterPro"/>
</dbReference>
<proteinExistence type="inferred from homology"/>
<feature type="compositionally biased region" description="Basic and acidic residues" evidence="8">
    <location>
        <begin position="576"/>
        <end position="592"/>
    </location>
</feature>
<evidence type="ECO:0000259" key="9">
    <source>
        <dbReference type="PROSITE" id="PS50067"/>
    </source>
</evidence>
<feature type="coiled-coil region" evidence="7">
    <location>
        <begin position="460"/>
        <end position="487"/>
    </location>
</feature>
<dbReference type="Gene3D" id="3.40.850.10">
    <property type="entry name" value="Kinesin motor domain"/>
    <property type="match status" value="1"/>
</dbReference>
<dbReference type="InterPro" id="IPR027640">
    <property type="entry name" value="Kinesin-like_fam"/>
</dbReference>
<dbReference type="STRING" id="86630.A0A367JVS1"/>
<evidence type="ECO:0000313" key="11">
    <source>
        <dbReference type="Proteomes" id="UP000252139"/>
    </source>
</evidence>
<comment type="similarity">
    <text evidence="5 6">Belongs to the TRAFAC class myosin-kinesin ATPase superfamily. Kinesin family.</text>
</comment>
<dbReference type="SMART" id="SM00129">
    <property type="entry name" value="KISc"/>
    <property type="match status" value="1"/>
</dbReference>
<keyword evidence="6" id="KW-0493">Microtubule</keyword>
<feature type="domain" description="Kinesin motor" evidence="9">
    <location>
        <begin position="40"/>
        <end position="367"/>
    </location>
</feature>
<dbReference type="OrthoDB" id="3176171at2759"/>
<feature type="compositionally biased region" description="Low complexity" evidence="8">
    <location>
        <begin position="13"/>
        <end position="25"/>
    </location>
</feature>
<reference evidence="10 11" key="1">
    <citation type="journal article" date="2018" name="G3 (Bethesda)">
        <title>Phylogenetic and Phylogenomic Definition of Rhizopus Species.</title>
        <authorList>
            <person name="Gryganskyi A.P."/>
            <person name="Golan J."/>
            <person name="Dolatabadi S."/>
            <person name="Mondo S."/>
            <person name="Robb S."/>
            <person name="Idnurm A."/>
            <person name="Muszewska A."/>
            <person name="Steczkiewicz K."/>
            <person name="Masonjones S."/>
            <person name="Liao H.L."/>
            <person name="Gajdeczka M.T."/>
            <person name="Anike F."/>
            <person name="Vuek A."/>
            <person name="Anishchenko I.M."/>
            <person name="Voigt K."/>
            <person name="de Hoog G.S."/>
            <person name="Smith M.E."/>
            <person name="Heitman J."/>
            <person name="Vilgalys R."/>
            <person name="Stajich J.E."/>
        </authorList>
    </citation>
    <scope>NUCLEOTIDE SEQUENCE [LARGE SCALE GENOMIC DNA]</scope>
    <source>
        <strain evidence="10 11">CBS 357.93</strain>
    </source>
</reference>
<sequence>MADLTIPTPPRTPTELPTPSSSSASLKASFSNKSTSIKENVQVMVRCRPKSKKELEEEPCWIIDTRQGTIELARITSTARSFQFDNVMMGEGNEQVYKAGIQDLVRSTMMGYNGTVFAYGQTASGKTYTMNTNLSCPSGTEKEPGVIPRAVEEVFSYIEEDTSGREYLLRVSYMEIYNERIKDLLSDENTNPEIVEDRKKGNYVRNLKEEIVKTSQDVINCIKKGEGNRHISATDYNERSSRSHTIFQLMIESRPKSIGSKTNIVRFSQLNLIDLAGSEKVTSDVERRKEGAYINKSLLTLGNVISKLTSDSPPMHIPFRDSKLTRILQTALSGNARIAVICTINPTFSSKDESMNTLKFAQRAKLIKTDAKMTKIGEHSELQKYLRTIAELQTRMQEKNDLETETKKRLENLLSLILTSSKGTNKDEERDNFQIASFVPKDCTIEEVARRCEEGFAAKCEAHTREMQRKREMIDQLESTVQVLESINSQKAEILAKREAQIELLNKKLHEKSTTSVQHLMAAFQKAGVEQPQVQRALETLFLSVHPEDINKSKDIITQSIIQQQQKQAQQQQQKKQKEQQKGHETEQKLEQQVEQQANVQADSQKKSQANTQTNIQTDTQAEQQADSQEETRTNSQAEQQTQSMTTPLAEQQANPLVTQEEHQAEQAIYTKPKVSPQLFISIQEACTYCPLPAFTIYQPIEEYSCPDLVEDGNASDTTEHGHSRENSFWEEQSYKTDSEVEEIDKVYSPYAEHIQQTLFYLPNWILVAWCIFYLLRL</sequence>
<dbReference type="AlphaFoldDB" id="A0A367JVS1"/>
<organism evidence="10 11">
    <name type="scientific">Rhizopus azygosporus</name>
    <name type="common">Rhizopus microsporus var. azygosporus</name>
    <dbReference type="NCBI Taxonomy" id="86630"/>
    <lineage>
        <taxon>Eukaryota</taxon>
        <taxon>Fungi</taxon>
        <taxon>Fungi incertae sedis</taxon>
        <taxon>Mucoromycota</taxon>
        <taxon>Mucoromycotina</taxon>
        <taxon>Mucoromycetes</taxon>
        <taxon>Mucorales</taxon>
        <taxon>Mucorineae</taxon>
        <taxon>Rhizopodaceae</taxon>
        <taxon>Rhizopus</taxon>
    </lineage>
</organism>
<dbReference type="GO" id="GO:0007018">
    <property type="term" value="P:microtubule-based movement"/>
    <property type="evidence" value="ECO:0007669"/>
    <property type="project" value="InterPro"/>
</dbReference>
<dbReference type="InterPro" id="IPR001752">
    <property type="entry name" value="Kinesin_motor_dom"/>
</dbReference>
<dbReference type="PRINTS" id="PR00380">
    <property type="entry name" value="KINESINHEAVY"/>
</dbReference>
<feature type="region of interest" description="Disordered" evidence="8">
    <location>
        <begin position="1"/>
        <end position="31"/>
    </location>
</feature>
<dbReference type="Proteomes" id="UP000252139">
    <property type="component" value="Unassembled WGS sequence"/>
</dbReference>
<evidence type="ECO:0000256" key="3">
    <source>
        <dbReference type="ARBA" id="ARBA00023054"/>
    </source>
</evidence>
<keyword evidence="3 7" id="KW-0175">Coiled coil</keyword>
<dbReference type="InterPro" id="IPR019821">
    <property type="entry name" value="Kinesin_motor_CS"/>
</dbReference>
<feature type="binding site" evidence="5">
    <location>
        <begin position="120"/>
        <end position="127"/>
    </location>
    <ligand>
        <name>ATP</name>
        <dbReference type="ChEBI" id="CHEBI:30616"/>
    </ligand>
</feature>
<dbReference type="GO" id="GO:0008017">
    <property type="term" value="F:microtubule binding"/>
    <property type="evidence" value="ECO:0007669"/>
    <property type="project" value="InterPro"/>
</dbReference>
<dbReference type="PROSITE" id="PS00411">
    <property type="entry name" value="KINESIN_MOTOR_1"/>
    <property type="match status" value="1"/>
</dbReference>
<feature type="compositionally biased region" description="Polar residues" evidence="8">
    <location>
        <begin position="607"/>
        <end position="627"/>
    </location>
</feature>
<dbReference type="PANTHER" id="PTHR47968">
    <property type="entry name" value="CENTROMERE PROTEIN E"/>
    <property type="match status" value="1"/>
</dbReference>
<evidence type="ECO:0000256" key="6">
    <source>
        <dbReference type="RuleBase" id="RU000394"/>
    </source>
</evidence>
<dbReference type="EMBL" id="PJQL01000627">
    <property type="protein sequence ID" value="RCH94030.1"/>
    <property type="molecule type" value="Genomic_DNA"/>
</dbReference>